<feature type="signal peptide" evidence="1">
    <location>
        <begin position="1"/>
        <end position="31"/>
    </location>
</feature>
<evidence type="ECO:0000256" key="1">
    <source>
        <dbReference type="SAM" id="SignalP"/>
    </source>
</evidence>
<dbReference type="AlphaFoldDB" id="A0A1E3H5K1"/>
<comment type="caution">
    <text evidence="2">The sequence shown here is derived from an EMBL/GenBank/DDBJ whole genome shotgun (WGS) entry which is preliminary data.</text>
</comment>
<reference evidence="2 3" key="1">
    <citation type="submission" date="2016-07" db="EMBL/GenBank/DDBJ databases">
        <title>Draft Genome Sequence of Methylobrevis pamukkalensis PK2.</title>
        <authorList>
            <person name="Vasilenko O.V."/>
            <person name="Doronina N.V."/>
            <person name="Shmareva M.N."/>
            <person name="Tarlachkov S.V."/>
            <person name="Mustakhimov I."/>
            <person name="Trotsenko Y.A."/>
        </authorList>
    </citation>
    <scope>NUCLEOTIDE SEQUENCE [LARGE SCALE GENOMIC DNA]</scope>
    <source>
        <strain evidence="2 3">PK2</strain>
    </source>
</reference>
<evidence type="ECO:0000313" key="3">
    <source>
        <dbReference type="Proteomes" id="UP000094622"/>
    </source>
</evidence>
<dbReference type="Proteomes" id="UP000094622">
    <property type="component" value="Unassembled WGS sequence"/>
</dbReference>
<keyword evidence="1" id="KW-0732">Signal</keyword>
<sequence length="100" mass="10389">MTTTATTKTVRALAGAVAMAATLGFASLAQAQTAAAPSPSTAPANTWVKVCGDDNSSKKRICFTQRELRTDTGQFLATAGVREVDGEAARSCSFRCRSPC</sequence>
<dbReference type="EMBL" id="MCRJ01000038">
    <property type="protein sequence ID" value="ODN70801.1"/>
    <property type="molecule type" value="Genomic_DNA"/>
</dbReference>
<gene>
    <name evidence="2" type="ORF">A6302_01848</name>
</gene>
<protein>
    <submittedName>
        <fullName evidence="2">Uncharacterized protein</fullName>
    </submittedName>
</protein>
<organism evidence="2 3">
    <name type="scientific">Methylobrevis pamukkalensis</name>
    <dbReference type="NCBI Taxonomy" id="1439726"/>
    <lineage>
        <taxon>Bacteria</taxon>
        <taxon>Pseudomonadati</taxon>
        <taxon>Pseudomonadota</taxon>
        <taxon>Alphaproteobacteria</taxon>
        <taxon>Hyphomicrobiales</taxon>
        <taxon>Pleomorphomonadaceae</taxon>
        <taxon>Methylobrevis</taxon>
    </lineage>
</organism>
<accession>A0A1E3H5K1</accession>
<dbReference type="RefSeq" id="WP_210183291.1">
    <property type="nucleotide sequence ID" value="NZ_MCRJ01000038.1"/>
</dbReference>
<feature type="chain" id="PRO_5009128929" evidence="1">
    <location>
        <begin position="32"/>
        <end position="100"/>
    </location>
</feature>
<evidence type="ECO:0000313" key="2">
    <source>
        <dbReference type="EMBL" id="ODN70801.1"/>
    </source>
</evidence>
<keyword evidence="3" id="KW-1185">Reference proteome</keyword>
<name>A0A1E3H5K1_9HYPH</name>
<proteinExistence type="predicted"/>